<proteinExistence type="predicted"/>
<feature type="transmembrane region" description="Helical" evidence="6">
    <location>
        <begin position="6"/>
        <end position="32"/>
    </location>
</feature>
<feature type="transmembrane region" description="Helical" evidence="6">
    <location>
        <begin position="200"/>
        <end position="220"/>
    </location>
</feature>
<feature type="transmembrane region" description="Helical" evidence="6">
    <location>
        <begin position="257"/>
        <end position="278"/>
    </location>
</feature>
<keyword evidence="8" id="KW-1185">Reference proteome</keyword>
<keyword evidence="5 6" id="KW-0472">Membrane</keyword>
<dbReference type="STRING" id="1121345.SAMN02745217_02973"/>
<evidence type="ECO:0000313" key="8">
    <source>
        <dbReference type="Proteomes" id="UP000184612"/>
    </source>
</evidence>
<name>A0A1M7YEB2_9FIRM</name>
<sequence>MVTFVHYLLSALGATSQGFAWAILAIGVYVSFRILDFPDMTSEGSFALGGSVSAFCIAGFGINPILCLLISTLAGMAAGAVTGFLHTKLRIPPILAGILTMIALYSVNLSIMGKSNTPLLAQKTILSMAKSLFPSGAELGISDNLLQIMITMGLGIIFTVLVILLLYWFLGTEIGCAIRATGNNEAMVRAQGANTDAMKIIGLMVGNGLIALSGGLVAQTQGYADVSMGVGAIVIGLASIVIGEVIFRRVLSFASRLISIVVGSIIYRIIIASVLFMGFNSNNLKLLTAVMVAAALSIPVFKKDKVRIEKEAE</sequence>
<comment type="subcellular location">
    <subcellularLocation>
        <location evidence="1">Cell membrane</location>
        <topology evidence="1">Multi-pass membrane protein</topology>
    </subcellularLocation>
</comment>
<dbReference type="EMBL" id="FRFD01000008">
    <property type="protein sequence ID" value="SHO50929.1"/>
    <property type="molecule type" value="Genomic_DNA"/>
</dbReference>
<evidence type="ECO:0000256" key="4">
    <source>
        <dbReference type="ARBA" id="ARBA00022989"/>
    </source>
</evidence>
<gene>
    <name evidence="7" type="ORF">SAMN02745217_02973</name>
</gene>
<dbReference type="Proteomes" id="UP000184612">
    <property type="component" value="Unassembled WGS sequence"/>
</dbReference>
<evidence type="ECO:0000256" key="3">
    <source>
        <dbReference type="ARBA" id="ARBA00022692"/>
    </source>
</evidence>
<dbReference type="PANTHER" id="PTHR32196:SF69">
    <property type="entry name" value="BRANCHED-CHAIN AMINO ACID TRANSPORT SYSTEM, PERMEASE PROTEIN"/>
    <property type="match status" value="1"/>
</dbReference>
<protein>
    <submittedName>
        <fullName evidence="7">Putative ABC transport system permease protein</fullName>
    </submittedName>
</protein>
<dbReference type="AlphaFoldDB" id="A0A1M7YEB2"/>
<dbReference type="OrthoDB" id="9778389at2"/>
<accession>A0A1M7YEB2</accession>
<dbReference type="RefSeq" id="WP_073589620.1">
    <property type="nucleotide sequence ID" value="NZ_FRFD01000008.1"/>
</dbReference>
<dbReference type="GO" id="GO:0005886">
    <property type="term" value="C:plasma membrane"/>
    <property type="evidence" value="ECO:0007669"/>
    <property type="project" value="UniProtKB-SubCell"/>
</dbReference>
<feature type="transmembrane region" description="Helical" evidence="6">
    <location>
        <begin position="94"/>
        <end position="113"/>
    </location>
</feature>
<organism evidence="7 8">
    <name type="scientific">Anaerocolumna xylanovorans DSM 12503</name>
    <dbReference type="NCBI Taxonomy" id="1121345"/>
    <lineage>
        <taxon>Bacteria</taxon>
        <taxon>Bacillati</taxon>
        <taxon>Bacillota</taxon>
        <taxon>Clostridia</taxon>
        <taxon>Lachnospirales</taxon>
        <taxon>Lachnospiraceae</taxon>
        <taxon>Anaerocolumna</taxon>
    </lineage>
</organism>
<dbReference type="GO" id="GO:0022857">
    <property type="term" value="F:transmembrane transporter activity"/>
    <property type="evidence" value="ECO:0007669"/>
    <property type="project" value="InterPro"/>
</dbReference>
<dbReference type="Pfam" id="PF02653">
    <property type="entry name" value="BPD_transp_2"/>
    <property type="match status" value="1"/>
</dbReference>
<dbReference type="CDD" id="cd06574">
    <property type="entry name" value="TM_PBP1_branched-chain-AA_like"/>
    <property type="match status" value="1"/>
</dbReference>
<feature type="transmembrane region" description="Helical" evidence="6">
    <location>
        <begin position="284"/>
        <end position="301"/>
    </location>
</feature>
<evidence type="ECO:0000256" key="5">
    <source>
        <dbReference type="ARBA" id="ARBA00023136"/>
    </source>
</evidence>
<evidence type="ECO:0000256" key="6">
    <source>
        <dbReference type="SAM" id="Phobius"/>
    </source>
</evidence>
<evidence type="ECO:0000256" key="1">
    <source>
        <dbReference type="ARBA" id="ARBA00004651"/>
    </source>
</evidence>
<keyword evidence="2" id="KW-1003">Cell membrane</keyword>
<feature type="transmembrane region" description="Helical" evidence="6">
    <location>
        <begin position="226"/>
        <end position="245"/>
    </location>
</feature>
<keyword evidence="4 6" id="KW-1133">Transmembrane helix</keyword>
<dbReference type="InterPro" id="IPR001851">
    <property type="entry name" value="ABC_transp_permease"/>
</dbReference>
<dbReference type="PANTHER" id="PTHR32196">
    <property type="entry name" value="ABC TRANSPORTER PERMEASE PROTEIN YPHD-RELATED-RELATED"/>
    <property type="match status" value="1"/>
</dbReference>
<keyword evidence="3 6" id="KW-0812">Transmembrane</keyword>
<reference evidence="7 8" key="1">
    <citation type="submission" date="2016-12" db="EMBL/GenBank/DDBJ databases">
        <authorList>
            <person name="Song W.-J."/>
            <person name="Kurnit D.M."/>
        </authorList>
    </citation>
    <scope>NUCLEOTIDE SEQUENCE [LARGE SCALE GENOMIC DNA]</scope>
    <source>
        <strain evidence="7 8">DSM 12503</strain>
    </source>
</reference>
<evidence type="ECO:0000256" key="2">
    <source>
        <dbReference type="ARBA" id="ARBA00022475"/>
    </source>
</evidence>
<feature type="transmembrane region" description="Helical" evidence="6">
    <location>
        <begin position="44"/>
        <end position="62"/>
    </location>
</feature>
<evidence type="ECO:0000313" key="7">
    <source>
        <dbReference type="EMBL" id="SHO50929.1"/>
    </source>
</evidence>
<feature type="transmembrane region" description="Helical" evidence="6">
    <location>
        <begin position="145"/>
        <end position="170"/>
    </location>
</feature>